<dbReference type="Proteomes" id="UP001158598">
    <property type="component" value="Chromosome"/>
</dbReference>
<evidence type="ECO:0000313" key="2">
    <source>
        <dbReference type="EMBL" id="CAI8806754.1"/>
    </source>
</evidence>
<keyword evidence="2" id="KW-0418">Kinase</keyword>
<dbReference type="AlphaFoldDB" id="A0AA35UKM3"/>
<reference evidence="2" key="1">
    <citation type="submission" date="2023-03" db="EMBL/GenBank/DDBJ databases">
        <authorList>
            <person name="Pearce D."/>
        </authorList>
    </citation>
    <scope>NUCLEOTIDE SEQUENCE</scope>
    <source>
        <strain evidence="2">Mc</strain>
    </source>
</reference>
<dbReference type="GO" id="GO:0016301">
    <property type="term" value="F:kinase activity"/>
    <property type="evidence" value="ECO:0007669"/>
    <property type="project" value="UniProtKB-KW"/>
</dbReference>
<accession>A0AA35UKM3</accession>
<dbReference type="InterPro" id="IPR011375">
    <property type="entry name" value="MfnE"/>
</dbReference>
<dbReference type="EC" id="2.7.4.31" evidence="2"/>
<dbReference type="InterPro" id="IPR036393">
    <property type="entry name" value="AceGlu_kinase-like_sf"/>
</dbReference>
<dbReference type="SUPFAM" id="SSF53633">
    <property type="entry name" value="Carbamate kinase-like"/>
    <property type="match status" value="1"/>
</dbReference>
<evidence type="ECO:0000313" key="3">
    <source>
        <dbReference type="Proteomes" id="UP001158598"/>
    </source>
</evidence>
<dbReference type="CDD" id="cd04240">
    <property type="entry name" value="AAK_UC"/>
    <property type="match status" value="1"/>
</dbReference>
<feature type="domain" description="Aspartate/glutamate/uridylate kinase" evidence="1">
    <location>
        <begin position="2"/>
        <end position="136"/>
    </location>
</feature>
<proteinExistence type="predicted"/>
<organism evidence="2 3">
    <name type="scientific">Methylococcus capsulatus</name>
    <dbReference type="NCBI Taxonomy" id="414"/>
    <lineage>
        <taxon>Bacteria</taxon>
        <taxon>Pseudomonadati</taxon>
        <taxon>Pseudomonadota</taxon>
        <taxon>Gammaproteobacteria</taxon>
        <taxon>Methylococcales</taxon>
        <taxon>Methylococcaceae</taxon>
        <taxon>Methylococcus</taxon>
    </lineage>
</organism>
<dbReference type="InterPro" id="IPR001048">
    <property type="entry name" value="Asp/Glu/Uridylate_kinase"/>
</dbReference>
<dbReference type="Gene3D" id="3.40.1160.10">
    <property type="entry name" value="Acetylglutamate kinase-like"/>
    <property type="match status" value="1"/>
</dbReference>
<evidence type="ECO:0000259" key="1">
    <source>
        <dbReference type="Pfam" id="PF00696"/>
    </source>
</evidence>
<sequence>MWVVKLGGSLGRSPRLTDWLRTLKSSGVAIVPGGGEFADTVRRTQARLGFSDEAAHAMAILAMAQYGLMLKGLEPLLETARNPAALRTVLEEGKSAIWLPHPDDIAVKPGWAVTSDSLAVWLAGRIGARDLVLIKSAPLPPVEASVGAAQASGLVDQAFGCFLRAGTTRAWLCHCDRHQEFAAALRTPADLFTRIAA</sequence>
<protein>
    <submittedName>
        <fullName evidence="2">5-(Aminomethyl)-3-furanmethanol phosphate kinase</fullName>
        <ecNumber evidence="2">2.7.4.31</ecNumber>
    </submittedName>
</protein>
<name>A0AA35UKM3_METCP</name>
<dbReference type="Pfam" id="PF00696">
    <property type="entry name" value="AA_kinase"/>
    <property type="match status" value="1"/>
</dbReference>
<dbReference type="RefSeq" id="WP_017365717.1">
    <property type="nucleotide sequence ID" value="NZ_CP079096.1"/>
</dbReference>
<keyword evidence="2" id="KW-0808">Transferase</keyword>
<dbReference type="EMBL" id="OX458332">
    <property type="protein sequence ID" value="CAI8806754.1"/>
    <property type="molecule type" value="Genomic_DNA"/>
</dbReference>
<gene>
    <name evidence="2" type="ORF">MCNOR_1675</name>
</gene>